<protein>
    <recommendedName>
        <fullName evidence="3">Chromosome partition protein Smc</fullName>
    </recommendedName>
</protein>
<proteinExistence type="predicted"/>
<name>A0A5J4PCY5_9ZZZZ</name>
<accession>A0A5J4PCY5</accession>
<dbReference type="AlphaFoldDB" id="A0A5J4PCY5"/>
<reference evidence="2" key="1">
    <citation type="submission" date="2019-03" db="EMBL/GenBank/DDBJ databases">
        <title>Single cell metagenomics reveals metabolic interactions within the superorganism composed of flagellate Streblomastix strix and complex community of Bacteroidetes bacteria on its surface.</title>
        <authorList>
            <person name="Treitli S.C."/>
            <person name="Kolisko M."/>
            <person name="Husnik F."/>
            <person name="Keeling P."/>
            <person name="Hampl V."/>
        </authorList>
    </citation>
    <scope>NUCLEOTIDE SEQUENCE</scope>
    <source>
        <strain evidence="2">STM</strain>
    </source>
</reference>
<feature type="coiled-coil region" evidence="1">
    <location>
        <begin position="67"/>
        <end position="94"/>
    </location>
</feature>
<gene>
    <name evidence="2" type="ORF">EZS27_041006</name>
</gene>
<organism evidence="2">
    <name type="scientific">termite gut metagenome</name>
    <dbReference type="NCBI Taxonomy" id="433724"/>
    <lineage>
        <taxon>unclassified sequences</taxon>
        <taxon>metagenomes</taxon>
        <taxon>organismal metagenomes</taxon>
    </lineage>
</organism>
<evidence type="ECO:0000313" key="2">
    <source>
        <dbReference type="EMBL" id="KAA6307327.1"/>
    </source>
</evidence>
<comment type="caution">
    <text evidence="2">The sequence shown here is derived from an EMBL/GenBank/DDBJ whole genome shotgun (WGS) entry which is preliminary data.</text>
</comment>
<evidence type="ECO:0000256" key="1">
    <source>
        <dbReference type="SAM" id="Coils"/>
    </source>
</evidence>
<evidence type="ECO:0008006" key="3">
    <source>
        <dbReference type="Google" id="ProtNLM"/>
    </source>
</evidence>
<dbReference type="EMBL" id="SNRY01009253">
    <property type="protein sequence ID" value="KAA6307327.1"/>
    <property type="molecule type" value="Genomic_DNA"/>
</dbReference>
<keyword evidence="1" id="KW-0175">Coiled coil</keyword>
<feature type="non-terminal residue" evidence="2">
    <location>
        <position position="1"/>
    </location>
</feature>
<sequence length="106" mass="12459">LIEKHYEQLNLSTSNRRLNNFKSSLSDLQGSSQSLYREREKLFRIYDHIKNDIQVYENNLGFFTSSSKKGENLLVEANRKIEKLKIDLDLVAQKIKVINEAIEKEE</sequence>